<evidence type="ECO:0000256" key="6">
    <source>
        <dbReference type="ARBA" id="ARBA00023136"/>
    </source>
</evidence>
<reference evidence="9 10" key="1">
    <citation type="submission" date="2020-08" db="EMBL/GenBank/DDBJ databases">
        <title>Genomic Encyclopedia of Type Strains, Phase IV (KMG-IV): sequencing the most valuable type-strain genomes for metagenomic binning, comparative biology and taxonomic classification.</title>
        <authorList>
            <person name="Goeker M."/>
        </authorList>
    </citation>
    <scope>NUCLEOTIDE SEQUENCE [LARGE SCALE GENOMIC DNA]</scope>
    <source>
        <strain evidence="9 10">DSM 7465</strain>
    </source>
</reference>
<dbReference type="PANTHER" id="PTHR35093">
    <property type="entry name" value="OUTER MEMBRANE PROTEIN NMB0088-RELATED"/>
    <property type="match status" value="1"/>
</dbReference>
<evidence type="ECO:0000256" key="1">
    <source>
        <dbReference type="ARBA" id="ARBA00004571"/>
    </source>
</evidence>
<comment type="subcellular location">
    <subcellularLocation>
        <location evidence="1">Cell outer membrane</location>
        <topology evidence="1">Multi-pass membrane protein</topology>
    </subcellularLocation>
</comment>
<feature type="signal peptide" evidence="8">
    <location>
        <begin position="1"/>
        <end position="24"/>
    </location>
</feature>
<evidence type="ECO:0000256" key="5">
    <source>
        <dbReference type="ARBA" id="ARBA00022729"/>
    </source>
</evidence>
<evidence type="ECO:0000313" key="9">
    <source>
        <dbReference type="EMBL" id="MBB4641768.1"/>
    </source>
</evidence>
<dbReference type="AlphaFoldDB" id="A0A840HW60"/>
<dbReference type="SUPFAM" id="SSF56935">
    <property type="entry name" value="Porins"/>
    <property type="match status" value="1"/>
</dbReference>
<comment type="caution">
    <text evidence="9">The sequence shown here is derived from an EMBL/GenBank/DDBJ whole genome shotgun (WGS) entry which is preliminary data.</text>
</comment>
<proteinExistence type="inferred from homology"/>
<keyword evidence="4" id="KW-0812">Transmembrane</keyword>
<dbReference type="Gene3D" id="2.40.160.60">
    <property type="entry name" value="Outer membrane protein transport protein (OMPP1/FadL/TodX)"/>
    <property type="match status" value="1"/>
</dbReference>
<evidence type="ECO:0000256" key="8">
    <source>
        <dbReference type="SAM" id="SignalP"/>
    </source>
</evidence>
<protein>
    <submittedName>
        <fullName evidence="9">Long-chain fatty acid transport protein</fullName>
    </submittedName>
</protein>
<dbReference type="Proteomes" id="UP000575068">
    <property type="component" value="Unassembled WGS sequence"/>
</dbReference>
<evidence type="ECO:0000256" key="4">
    <source>
        <dbReference type="ARBA" id="ARBA00022692"/>
    </source>
</evidence>
<name>A0A840HW60_9SPHN</name>
<dbReference type="GO" id="GO:0009279">
    <property type="term" value="C:cell outer membrane"/>
    <property type="evidence" value="ECO:0007669"/>
    <property type="project" value="UniProtKB-SubCell"/>
</dbReference>
<feature type="chain" id="PRO_5032348608" evidence="8">
    <location>
        <begin position="25"/>
        <end position="431"/>
    </location>
</feature>
<comment type="similarity">
    <text evidence="2">Belongs to the OmpP1/FadL family.</text>
</comment>
<keyword evidence="5 8" id="KW-0732">Signal</keyword>
<evidence type="ECO:0000313" key="10">
    <source>
        <dbReference type="Proteomes" id="UP000575068"/>
    </source>
</evidence>
<keyword evidence="7" id="KW-0998">Cell outer membrane</keyword>
<evidence type="ECO:0000256" key="2">
    <source>
        <dbReference type="ARBA" id="ARBA00008163"/>
    </source>
</evidence>
<dbReference type="EMBL" id="JACHOV010000007">
    <property type="protein sequence ID" value="MBB4641768.1"/>
    <property type="molecule type" value="Genomic_DNA"/>
</dbReference>
<dbReference type="RefSeq" id="WP_184475559.1">
    <property type="nucleotide sequence ID" value="NZ_JACHOV010000007.1"/>
</dbReference>
<sequence length="431" mass="45366">MPSTGRCYILALSSSLMAASPAIAGGFYLQEQSPKEIGRAFSGGAAAADDPSTIFFNPAGMTELEGVQISTGGTLLFVDSGQTNEGSTRTAVGQTGSAAVGGPDGGNPFATVVPVPAFYATARIAASPVWLGLGISAPFGLKLTYNSDFFGRYDSLHSELMTINVQPSVAVKLGDTFAIGGGIDIQHADVKLSNALPNLAAGSPDGTYRVSGDDLSVGWNVGLLVHGGKAQFGLHYRSGMKHRLSGSQTLSGLMGGLASANGTQDIESPFNLPDIVTASLRVDMSPATRLMATGRFYNWSVFKRIEVRPEAGNSLIKELGYKDSWSMALGAEHDFSRRLTLRAGAMFDKTPTNPDLLSTRVPDGDRTWATVGASYELSQNLSLNLSLAHVFIEKQLMDRTDSYYGGGVSVHTLTRGNGNVDMVATSVTARF</sequence>
<keyword evidence="10" id="KW-1185">Reference proteome</keyword>
<evidence type="ECO:0000256" key="3">
    <source>
        <dbReference type="ARBA" id="ARBA00022452"/>
    </source>
</evidence>
<organism evidence="9 10">
    <name type="scientific">Rhizorhapis suberifaciens</name>
    <name type="common">corky root of lettuce</name>
    <dbReference type="NCBI Taxonomy" id="13656"/>
    <lineage>
        <taxon>Bacteria</taxon>
        <taxon>Pseudomonadati</taxon>
        <taxon>Pseudomonadota</taxon>
        <taxon>Alphaproteobacteria</taxon>
        <taxon>Sphingomonadales</taxon>
        <taxon>Sphingomonadaceae</taxon>
        <taxon>Rhizorhapis</taxon>
    </lineage>
</organism>
<dbReference type="Pfam" id="PF03349">
    <property type="entry name" value="Toluene_X"/>
    <property type="match status" value="1"/>
</dbReference>
<evidence type="ECO:0000256" key="7">
    <source>
        <dbReference type="ARBA" id="ARBA00023237"/>
    </source>
</evidence>
<accession>A0A840HW60</accession>
<keyword evidence="3" id="KW-1134">Transmembrane beta strand</keyword>
<dbReference type="PANTHER" id="PTHR35093:SF8">
    <property type="entry name" value="OUTER MEMBRANE PROTEIN NMB0088-RELATED"/>
    <property type="match status" value="1"/>
</dbReference>
<dbReference type="GO" id="GO:0015483">
    <property type="term" value="F:long-chain fatty acid transporting porin activity"/>
    <property type="evidence" value="ECO:0007669"/>
    <property type="project" value="TreeGrafter"/>
</dbReference>
<dbReference type="InterPro" id="IPR005017">
    <property type="entry name" value="OMPP1/FadL/TodX"/>
</dbReference>
<keyword evidence="6" id="KW-0472">Membrane</keyword>
<gene>
    <name evidence="9" type="ORF">HNQ99_002081</name>
</gene>